<proteinExistence type="inferred from homology"/>
<comment type="caution">
    <text evidence="11">The sequence shown here is derived from an EMBL/GenBank/DDBJ whole genome shotgun (WGS) entry which is preliminary data.</text>
</comment>
<dbReference type="EMBL" id="JH711575">
    <property type="protein sequence ID" value="EIW83907.1"/>
    <property type="molecule type" value="Genomic_DNA"/>
</dbReference>
<dbReference type="Proteomes" id="UP000053558">
    <property type="component" value="Unassembled WGS sequence"/>
</dbReference>
<dbReference type="GO" id="GO:0016973">
    <property type="term" value="P:poly(A)+ mRNA export from nucleus"/>
    <property type="evidence" value="ECO:0007669"/>
    <property type="project" value="TreeGrafter"/>
</dbReference>
<feature type="compositionally biased region" description="Basic residues" evidence="8">
    <location>
        <begin position="44"/>
        <end position="53"/>
    </location>
</feature>
<dbReference type="InterPro" id="IPR018222">
    <property type="entry name" value="Nuclear_transport_factor_2_euk"/>
</dbReference>
<dbReference type="InterPro" id="IPR005637">
    <property type="entry name" value="TAP_C_dom"/>
</dbReference>
<evidence type="ECO:0000256" key="7">
    <source>
        <dbReference type="ARBA" id="ARBA00023242"/>
    </source>
</evidence>
<evidence type="ECO:0000256" key="4">
    <source>
        <dbReference type="ARBA" id="ARBA00022614"/>
    </source>
</evidence>
<dbReference type="Gene3D" id="3.10.450.50">
    <property type="match status" value="1"/>
</dbReference>
<feature type="compositionally biased region" description="Low complexity" evidence="8">
    <location>
        <begin position="69"/>
        <end position="84"/>
    </location>
</feature>
<feature type="region of interest" description="Disordered" evidence="8">
    <location>
        <begin position="1"/>
        <end position="119"/>
    </location>
</feature>
<dbReference type="Pfam" id="PF22602">
    <property type="entry name" value="NXF_NTF2"/>
    <property type="match status" value="1"/>
</dbReference>
<evidence type="ECO:0000256" key="5">
    <source>
        <dbReference type="ARBA" id="ARBA00022737"/>
    </source>
</evidence>
<name>A0A5M3MY14_CONPW</name>
<dbReference type="InterPro" id="IPR030217">
    <property type="entry name" value="NXF_fam"/>
</dbReference>
<dbReference type="GO" id="GO:0003723">
    <property type="term" value="F:RNA binding"/>
    <property type="evidence" value="ECO:0007669"/>
    <property type="project" value="TreeGrafter"/>
</dbReference>
<dbReference type="Gene3D" id="1.10.8.10">
    <property type="entry name" value="DNA helicase RuvA subunit, C-terminal domain"/>
    <property type="match status" value="1"/>
</dbReference>
<keyword evidence="3" id="KW-0813">Transport</keyword>
<keyword evidence="7" id="KW-0539">Nucleus</keyword>
<feature type="domain" description="NTF2" evidence="9">
    <location>
        <begin position="334"/>
        <end position="502"/>
    </location>
</feature>
<reference evidence="12" key="1">
    <citation type="journal article" date="2012" name="Science">
        <title>The Paleozoic origin of enzymatic lignin decomposition reconstructed from 31 fungal genomes.</title>
        <authorList>
            <person name="Floudas D."/>
            <person name="Binder M."/>
            <person name="Riley R."/>
            <person name="Barry K."/>
            <person name="Blanchette R.A."/>
            <person name="Henrissat B."/>
            <person name="Martinez A.T."/>
            <person name="Otillar R."/>
            <person name="Spatafora J.W."/>
            <person name="Yadav J.S."/>
            <person name="Aerts A."/>
            <person name="Benoit I."/>
            <person name="Boyd A."/>
            <person name="Carlson A."/>
            <person name="Copeland A."/>
            <person name="Coutinho P.M."/>
            <person name="de Vries R.P."/>
            <person name="Ferreira P."/>
            <person name="Findley K."/>
            <person name="Foster B."/>
            <person name="Gaskell J."/>
            <person name="Glotzer D."/>
            <person name="Gorecki P."/>
            <person name="Heitman J."/>
            <person name="Hesse C."/>
            <person name="Hori C."/>
            <person name="Igarashi K."/>
            <person name="Jurgens J.A."/>
            <person name="Kallen N."/>
            <person name="Kersten P."/>
            <person name="Kohler A."/>
            <person name="Kuees U."/>
            <person name="Kumar T.K.A."/>
            <person name="Kuo A."/>
            <person name="LaButti K."/>
            <person name="Larrondo L.F."/>
            <person name="Lindquist E."/>
            <person name="Ling A."/>
            <person name="Lombard V."/>
            <person name="Lucas S."/>
            <person name="Lundell T."/>
            <person name="Martin R."/>
            <person name="McLaughlin D.J."/>
            <person name="Morgenstern I."/>
            <person name="Morin E."/>
            <person name="Murat C."/>
            <person name="Nagy L.G."/>
            <person name="Nolan M."/>
            <person name="Ohm R.A."/>
            <person name="Patyshakuliyeva A."/>
            <person name="Rokas A."/>
            <person name="Ruiz-Duenas F.J."/>
            <person name="Sabat G."/>
            <person name="Salamov A."/>
            <person name="Samejima M."/>
            <person name="Schmutz J."/>
            <person name="Slot J.C."/>
            <person name="St John F."/>
            <person name="Stenlid J."/>
            <person name="Sun H."/>
            <person name="Sun S."/>
            <person name="Syed K."/>
            <person name="Tsang A."/>
            <person name="Wiebenga A."/>
            <person name="Young D."/>
            <person name="Pisabarro A."/>
            <person name="Eastwood D.C."/>
            <person name="Martin F."/>
            <person name="Cullen D."/>
            <person name="Grigoriev I.V."/>
            <person name="Hibbett D.S."/>
        </authorList>
    </citation>
    <scope>NUCLEOTIDE SEQUENCE [LARGE SCALE GENOMIC DNA]</scope>
    <source>
        <strain evidence="12">RWD-64-598 SS2</strain>
    </source>
</reference>
<feature type="compositionally biased region" description="Basic and acidic residues" evidence="8">
    <location>
        <begin position="26"/>
        <end position="40"/>
    </location>
</feature>
<evidence type="ECO:0000313" key="11">
    <source>
        <dbReference type="EMBL" id="EIW83907.1"/>
    </source>
</evidence>
<evidence type="ECO:0000256" key="8">
    <source>
        <dbReference type="SAM" id="MobiDB-lite"/>
    </source>
</evidence>
<dbReference type="PROSITE" id="PS50177">
    <property type="entry name" value="NTF2_DOMAIN"/>
    <property type="match status" value="1"/>
</dbReference>
<dbReference type="SUPFAM" id="SSF54427">
    <property type="entry name" value="NTF2-like"/>
    <property type="match status" value="1"/>
</dbReference>
<evidence type="ECO:0000259" key="10">
    <source>
        <dbReference type="PROSITE" id="PS51281"/>
    </source>
</evidence>
<comment type="subcellular location">
    <subcellularLocation>
        <location evidence="1">Nucleus</location>
    </subcellularLocation>
</comment>
<dbReference type="InterPro" id="IPR002075">
    <property type="entry name" value="NTF2_dom"/>
</dbReference>
<dbReference type="InterPro" id="IPR032675">
    <property type="entry name" value="LRR_dom_sf"/>
</dbReference>
<dbReference type="KEGG" id="cput:CONPUDRAFT_99508"/>
<organism evidence="11 12">
    <name type="scientific">Coniophora puteana (strain RWD-64-598)</name>
    <name type="common">Brown rot fungus</name>
    <dbReference type="NCBI Taxonomy" id="741705"/>
    <lineage>
        <taxon>Eukaryota</taxon>
        <taxon>Fungi</taxon>
        <taxon>Dikarya</taxon>
        <taxon>Basidiomycota</taxon>
        <taxon>Agaricomycotina</taxon>
        <taxon>Agaricomycetes</taxon>
        <taxon>Agaricomycetidae</taxon>
        <taxon>Boletales</taxon>
        <taxon>Coniophorineae</taxon>
        <taxon>Coniophoraceae</taxon>
        <taxon>Coniophora</taxon>
    </lineage>
</organism>
<evidence type="ECO:0000256" key="2">
    <source>
        <dbReference type="ARBA" id="ARBA00009285"/>
    </source>
</evidence>
<dbReference type="InterPro" id="IPR009060">
    <property type="entry name" value="UBA-like_sf"/>
</dbReference>
<gene>
    <name evidence="11" type="ORF">CONPUDRAFT_99508</name>
</gene>
<feature type="domain" description="TAP-C" evidence="10">
    <location>
        <begin position="576"/>
        <end position="629"/>
    </location>
</feature>
<dbReference type="InterPro" id="IPR057125">
    <property type="entry name" value="NXF1/2/3/5-like_LRR"/>
</dbReference>
<keyword evidence="6" id="KW-0509">mRNA transport</keyword>
<comment type="similarity">
    <text evidence="2">Belongs to the NXF family.</text>
</comment>
<keyword evidence="5" id="KW-0677">Repeat</keyword>
<evidence type="ECO:0000256" key="6">
    <source>
        <dbReference type="ARBA" id="ARBA00022816"/>
    </source>
</evidence>
<dbReference type="PANTHER" id="PTHR10662:SF22">
    <property type="entry name" value="NUCLEAR RNA EXPORT FACTOR 1"/>
    <property type="match status" value="1"/>
</dbReference>
<dbReference type="PANTHER" id="PTHR10662">
    <property type="entry name" value="NUCLEAR RNA EXPORT FACTOR"/>
    <property type="match status" value="1"/>
</dbReference>
<dbReference type="SUPFAM" id="SSF52058">
    <property type="entry name" value="L domain-like"/>
    <property type="match status" value="1"/>
</dbReference>
<dbReference type="SUPFAM" id="SSF46934">
    <property type="entry name" value="UBA-like"/>
    <property type="match status" value="1"/>
</dbReference>
<dbReference type="InterPro" id="IPR032710">
    <property type="entry name" value="NTF2-like_dom_sf"/>
</dbReference>
<dbReference type="RefSeq" id="XP_007765764.1">
    <property type="nucleotide sequence ID" value="XM_007767574.1"/>
</dbReference>
<dbReference type="GO" id="GO:0005634">
    <property type="term" value="C:nucleus"/>
    <property type="evidence" value="ECO:0007669"/>
    <property type="project" value="UniProtKB-SubCell"/>
</dbReference>
<dbReference type="OrthoDB" id="25872at2759"/>
<evidence type="ECO:0000259" key="9">
    <source>
        <dbReference type="PROSITE" id="PS50177"/>
    </source>
</evidence>
<evidence type="ECO:0000313" key="12">
    <source>
        <dbReference type="Proteomes" id="UP000053558"/>
    </source>
</evidence>
<sequence length="629" mass="68843">MFSTPAATPSGSRTLANTALKGAGLIDRDERMRDVSDKPGGRKGISKIRSHRPRPIDAFKDQPGPSRSAMLAARGGGPAAAAEGLSIRGASRSSTTAVGRLRRNATSAGSSAPGGPSPLPALRVRRDMMAFKAVDVWREFVNKRWNAEARFLNLESMLDDPTIAKHNLLPPGAPGSSAREASVIFKLASQLKPPVQTISLANNNISSGQLLSTLAHYLPNIANVSLQNNNLKVWRDIDYISGRKGKLEQLRELILLGNPLRELEFQNGRGEKYRSDMSRRFPSLVMLDQEPIAVIAFDAPGPANTSTSVSKKPTAKTFPHDMGPSFITGVEDSIVSNFLMRFFTMFDDTRATLIDAYHPSATFSFAVNTAIPSRARVQGFHKEMPNQRKLEWSTWLAGSRNLSRMGGGVGKLVKSLHLGSEEIIRTLSDLPKTKHEVTGAPEKFCVDAWPVGQGEHLKLFISVHGQFAEDPSQGIRSFDRSFVLAPAVPGSRYVLSVVEFKSNYLLPNGINSAKLNGWDVVILSDQWIIRNYSSHEAWQPGPLSVQGDAKGTRDTGAQPSAAPPAHVAEALSNFTEHQRNLIWQMCQRSGLNIKYAFDCLENNAWDLERAVANFEQVKAALPQDAYMKI</sequence>
<feature type="region of interest" description="Disordered" evidence="8">
    <location>
        <begin position="541"/>
        <end position="562"/>
    </location>
</feature>
<accession>A0A5M3MY14</accession>
<dbReference type="OMA" id="KLEWAPW"/>
<evidence type="ECO:0000256" key="1">
    <source>
        <dbReference type="ARBA" id="ARBA00004123"/>
    </source>
</evidence>
<dbReference type="Pfam" id="PF24048">
    <property type="entry name" value="LRR_NXF1-5"/>
    <property type="match status" value="1"/>
</dbReference>
<dbReference type="PROSITE" id="PS51281">
    <property type="entry name" value="TAP_C"/>
    <property type="match status" value="1"/>
</dbReference>
<dbReference type="CDD" id="cd14342">
    <property type="entry name" value="UBA_TAP-C"/>
    <property type="match status" value="1"/>
</dbReference>
<protein>
    <submittedName>
        <fullName evidence="11">NTF2-like protein</fullName>
    </submittedName>
</protein>
<dbReference type="SMART" id="SM00804">
    <property type="entry name" value="TAP_C"/>
    <property type="match status" value="1"/>
</dbReference>
<dbReference type="Gene3D" id="3.80.10.10">
    <property type="entry name" value="Ribonuclease Inhibitor"/>
    <property type="match status" value="1"/>
</dbReference>
<dbReference type="GeneID" id="19211937"/>
<dbReference type="AlphaFoldDB" id="A0A5M3MY14"/>
<evidence type="ECO:0000256" key="3">
    <source>
        <dbReference type="ARBA" id="ARBA00022448"/>
    </source>
</evidence>
<dbReference type="Pfam" id="PF03943">
    <property type="entry name" value="TAP_C"/>
    <property type="match status" value="1"/>
</dbReference>
<feature type="compositionally biased region" description="Polar residues" evidence="8">
    <location>
        <begin position="1"/>
        <end position="17"/>
    </location>
</feature>
<keyword evidence="12" id="KW-1185">Reference proteome</keyword>
<keyword evidence="4" id="KW-0433">Leucine-rich repeat</keyword>